<dbReference type="Proteomes" id="UP000298488">
    <property type="component" value="Unassembled WGS sequence"/>
</dbReference>
<dbReference type="EMBL" id="SOFI01000003">
    <property type="protein sequence ID" value="TFB80351.1"/>
    <property type="molecule type" value="Genomic_DNA"/>
</dbReference>
<reference evidence="1 2" key="1">
    <citation type="submission" date="2019-03" db="EMBL/GenBank/DDBJ databases">
        <title>Genomics of glacier-inhabiting Cryobacterium strains.</title>
        <authorList>
            <person name="Liu Q."/>
            <person name="Xin Y.-H."/>
        </authorList>
    </citation>
    <scope>NUCLEOTIDE SEQUENCE [LARGE SCALE GENOMIC DNA]</scope>
    <source>
        <strain evidence="1 2">CGMCC 1.10440</strain>
    </source>
</reference>
<sequence>MSEHPASSTRGHGTLQRIAEPWTLVVIVTALFHFFRGAPVDGALFLIIAILLLADGMGWVRLRVPDVRLPSLATLAGCAVVLGTLLVLAPRHGVVEGLIVSAIGVFVLVVSWDAAGGPSEHTRPLRNAIILFTAVGVIGCLIEVTSYLLGLRSPEAMFEHPSISLLLDPYVDTLAGRIVFTGLWLLAGIWFLRRSRRSDLEQR</sequence>
<dbReference type="AlphaFoldDB" id="A0A4R8VAR4"/>
<keyword evidence="2" id="KW-1185">Reference proteome</keyword>
<evidence type="ECO:0000313" key="1">
    <source>
        <dbReference type="EMBL" id="TFB80351.1"/>
    </source>
</evidence>
<dbReference type="OrthoDB" id="4935702at2"/>
<accession>A0A4R8VAR4</accession>
<organism evidence="1 2">
    <name type="scientific">Terrimesophilobacter mesophilus</name>
    <dbReference type="NCBI Taxonomy" id="433647"/>
    <lineage>
        <taxon>Bacteria</taxon>
        <taxon>Bacillati</taxon>
        <taxon>Actinomycetota</taxon>
        <taxon>Actinomycetes</taxon>
        <taxon>Micrococcales</taxon>
        <taxon>Microbacteriaceae</taxon>
        <taxon>Terrimesophilobacter</taxon>
    </lineage>
</organism>
<protein>
    <submittedName>
        <fullName evidence="1">Uncharacterized protein</fullName>
    </submittedName>
</protein>
<proteinExistence type="predicted"/>
<comment type="caution">
    <text evidence="1">The sequence shown here is derived from an EMBL/GenBank/DDBJ whole genome shotgun (WGS) entry which is preliminary data.</text>
</comment>
<name>A0A4R8VAR4_9MICO</name>
<dbReference type="RefSeq" id="WP_104096208.1">
    <property type="nucleotide sequence ID" value="NZ_JACHBP010000001.1"/>
</dbReference>
<gene>
    <name evidence="1" type="ORF">E3N84_10115</name>
</gene>
<evidence type="ECO:0000313" key="2">
    <source>
        <dbReference type="Proteomes" id="UP000298488"/>
    </source>
</evidence>